<dbReference type="PANTHER" id="PTHR38043">
    <property type="entry name" value="PROTEIN HEMX"/>
    <property type="match status" value="1"/>
</dbReference>
<evidence type="ECO:0000256" key="3">
    <source>
        <dbReference type="SAM" id="Phobius"/>
    </source>
</evidence>
<evidence type="ECO:0000313" key="4">
    <source>
        <dbReference type="EMBL" id="ABD82920.1"/>
    </source>
</evidence>
<evidence type="ECO:0008006" key="6">
    <source>
        <dbReference type="Google" id="ProtNLM"/>
    </source>
</evidence>
<keyword evidence="3" id="KW-0472">Membrane</keyword>
<evidence type="ECO:0000313" key="5">
    <source>
        <dbReference type="Proteomes" id="UP000001947"/>
    </source>
</evidence>
<dbReference type="STRING" id="203122.Sde_3665"/>
<dbReference type="PANTHER" id="PTHR38043:SF1">
    <property type="entry name" value="PROTEIN HEMX"/>
    <property type="match status" value="1"/>
</dbReference>
<name>Q21EF9_SACD2</name>
<evidence type="ECO:0000256" key="2">
    <source>
        <dbReference type="SAM" id="MobiDB-lite"/>
    </source>
</evidence>
<feature type="compositionally biased region" description="Polar residues" evidence="2">
    <location>
        <begin position="56"/>
        <end position="79"/>
    </location>
</feature>
<dbReference type="Proteomes" id="UP000001947">
    <property type="component" value="Chromosome"/>
</dbReference>
<keyword evidence="1" id="KW-0175">Coiled coil</keyword>
<feature type="transmembrane region" description="Helical" evidence="3">
    <location>
        <begin position="127"/>
        <end position="149"/>
    </location>
</feature>
<feature type="compositionally biased region" description="Acidic residues" evidence="2">
    <location>
        <begin position="9"/>
        <end position="19"/>
    </location>
</feature>
<dbReference type="OrthoDB" id="5739852at2"/>
<keyword evidence="5" id="KW-1185">Reference proteome</keyword>
<proteinExistence type="predicted"/>
<dbReference type="eggNOG" id="COG2959">
    <property type="taxonomic scope" value="Bacteria"/>
</dbReference>
<dbReference type="Pfam" id="PF04375">
    <property type="entry name" value="HemX"/>
    <property type="match status" value="1"/>
</dbReference>
<sequence>MSDKKPTDAAEESPQSEEVDTNKISLPQDESAENTSDTPAKDAPIEESETLPAVNVEQTGATDASGAQQAESAGESTGENALGESIHSSDSSNKTSTDNSNAAMNTGSSASNKPADMQSKPGKKRTGLWFALILVLIVLGALGYGAYYADTWLKNRDAQTQAQLEQLKQQQMAQTQNINTIAQSQSRFSEVDKSLAAQLQQSEQRLAAAEQRLALQNKRLLSMSTTSRDDWLLAEAQYLLKLANQRILVERSAAGADALLTEADGILRDLGDPDLFPLRQALAKDLAQVRLVDKIDLEGMYLQLQALSNSVEKLPVKPTWDQLADNGEIKPLLPNTESEERQTTAEQNTNTEEQGLAAKLWGKTVQGFGQFTGKLDDYIRVRHHDIAPEPMMSPQATMYLQQNLRLVLERAQLALLREQPEIYQSSLAQATLWLKKYYPNTQAREAFIAQLDQLAATPIVQTLPDISQSLELLHTYIAELHQLKGVEKNTGDKQ</sequence>
<gene>
    <name evidence="4" type="ordered locus">Sde_3665</name>
</gene>
<feature type="region of interest" description="Disordered" evidence="2">
    <location>
        <begin position="325"/>
        <end position="352"/>
    </location>
</feature>
<dbReference type="AlphaFoldDB" id="Q21EF9"/>
<reference evidence="4 5" key="1">
    <citation type="journal article" date="2008" name="PLoS Genet.">
        <title>Complete genome sequence of the complex carbohydrate-degrading marine bacterium, Saccharophagus degradans strain 2-40 T.</title>
        <authorList>
            <person name="Weiner R.M."/>
            <person name="Taylor L.E.II."/>
            <person name="Henrissat B."/>
            <person name="Hauser L."/>
            <person name="Land M."/>
            <person name="Coutinho P.M."/>
            <person name="Rancurel C."/>
            <person name="Saunders E.H."/>
            <person name="Longmire A.G."/>
            <person name="Zhang H."/>
            <person name="Bayer E.A."/>
            <person name="Gilbert H.J."/>
            <person name="Larimer F."/>
            <person name="Zhulin I.B."/>
            <person name="Ekborg N.A."/>
            <person name="Lamed R."/>
            <person name="Richardson P.M."/>
            <person name="Borovok I."/>
            <person name="Hutcheson S."/>
        </authorList>
    </citation>
    <scope>NUCLEOTIDE SEQUENCE [LARGE SCALE GENOMIC DNA]</scope>
    <source>
        <strain evidence="5">2-40 / ATCC 43961 / DSM 17024</strain>
    </source>
</reference>
<evidence type="ECO:0000256" key="1">
    <source>
        <dbReference type="SAM" id="Coils"/>
    </source>
</evidence>
<keyword evidence="3" id="KW-0812">Transmembrane</keyword>
<feature type="region of interest" description="Disordered" evidence="2">
    <location>
        <begin position="1"/>
        <end position="122"/>
    </location>
</feature>
<dbReference type="InterPro" id="IPR007470">
    <property type="entry name" value="HemX"/>
</dbReference>
<feature type="coiled-coil region" evidence="1">
    <location>
        <begin position="192"/>
        <end position="219"/>
    </location>
</feature>
<protein>
    <recommendedName>
        <fullName evidence="6">HemX</fullName>
    </recommendedName>
</protein>
<dbReference type="GeneID" id="98615275"/>
<dbReference type="RefSeq" id="WP_011470135.1">
    <property type="nucleotide sequence ID" value="NC_007912.1"/>
</dbReference>
<accession>Q21EF9</accession>
<feature type="compositionally biased region" description="Low complexity" evidence="2">
    <location>
        <begin position="88"/>
        <end position="101"/>
    </location>
</feature>
<dbReference type="EMBL" id="CP000282">
    <property type="protein sequence ID" value="ABD82920.1"/>
    <property type="molecule type" value="Genomic_DNA"/>
</dbReference>
<dbReference type="KEGG" id="sde:Sde_3665"/>
<feature type="compositionally biased region" description="Polar residues" evidence="2">
    <location>
        <begin position="102"/>
        <end position="112"/>
    </location>
</feature>
<dbReference type="HOGENOM" id="CLU_036381_4_1_6"/>
<keyword evidence="3" id="KW-1133">Transmembrane helix</keyword>
<organism evidence="4 5">
    <name type="scientific">Saccharophagus degradans (strain 2-40 / ATCC 43961 / DSM 17024)</name>
    <dbReference type="NCBI Taxonomy" id="203122"/>
    <lineage>
        <taxon>Bacteria</taxon>
        <taxon>Pseudomonadati</taxon>
        <taxon>Pseudomonadota</taxon>
        <taxon>Gammaproteobacteria</taxon>
        <taxon>Cellvibrionales</taxon>
        <taxon>Cellvibrionaceae</taxon>
        <taxon>Saccharophagus</taxon>
    </lineage>
</organism>